<dbReference type="Proteomes" id="UP000769157">
    <property type="component" value="Unassembled WGS sequence"/>
</dbReference>
<gene>
    <name evidence="1" type="ORF">OGAPHI_006927</name>
</gene>
<proteinExistence type="predicted"/>
<sequence>MLPFTALSNASLLPDLTRSRRDPRMTIRLLMYESMAEFFNDKRDTPSRSSDPVIRLFTSSGTLFESSNADATVSSDVDVDFIDSSMDSSNLSKDIGKFYAL</sequence>
<dbReference type="GeneID" id="70238891"/>
<reference evidence="1" key="1">
    <citation type="journal article" date="2021" name="Open Biol.">
        <title>Shared evolutionary footprints suggest mitochondrial oxidative damage underlies multiple complex I losses in fungi.</title>
        <authorList>
            <person name="Schikora-Tamarit M.A."/>
            <person name="Marcet-Houben M."/>
            <person name="Nosek J."/>
            <person name="Gabaldon T."/>
        </authorList>
    </citation>
    <scope>NUCLEOTIDE SEQUENCE</scope>
    <source>
        <strain evidence="1">CBS6075</strain>
    </source>
</reference>
<name>A0A9P8NW72_9ASCO</name>
<protein>
    <submittedName>
        <fullName evidence="1">Uncharacterized protein</fullName>
    </submittedName>
</protein>
<dbReference type="EMBL" id="JAEUBE010000504">
    <property type="protein sequence ID" value="KAH3660341.1"/>
    <property type="molecule type" value="Genomic_DNA"/>
</dbReference>
<comment type="caution">
    <text evidence="1">The sequence shown here is derived from an EMBL/GenBank/DDBJ whole genome shotgun (WGS) entry which is preliminary data.</text>
</comment>
<organism evidence="1 2">
    <name type="scientific">Ogataea philodendri</name>
    <dbReference type="NCBI Taxonomy" id="1378263"/>
    <lineage>
        <taxon>Eukaryota</taxon>
        <taxon>Fungi</taxon>
        <taxon>Dikarya</taxon>
        <taxon>Ascomycota</taxon>
        <taxon>Saccharomycotina</taxon>
        <taxon>Pichiomycetes</taxon>
        <taxon>Pichiales</taxon>
        <taxon>Pichiaceae</taxon>
        <taxon>Ogataea</taxon>
    </lineage>
</organism>
<accession>A0A9P8NW72</accession>
<evidence type="ECO:0000313" key="1">
    <source>
        <dbReference type="EMBL" id="KAH3660341.1"/>
    </source>
</evidence>
<keyword evidence="2" id="KW-1185">Reference proteome</keyword>
<dbReference type="RefSeq" id="XP_046058044.1">
    <property type="nucleotide sequence ID" value="XM_046208266.1"/>
</dbReference>
<reference evidence="1" key="2">
    <citation type="submission" date="2021-01" db="EMBL/GenBank/DDBJ databases">
        <authorList>
            <person name="Schikora-Tamarit M.A."/>
        </authorList>
    </citation>
    <scope>NUCLEOTIDE SEQUENCE</scope>
    <source>
        <strain evidence="1">CBS6075</strain>
    </source>
</reference>
<dbReference type="AlphaFoldDB" id="A0A9P8NW72"/>
<evidence type="ECO:0000313" key="2">
    <source>
        <dbReference type="Proteomes" id="UP000769157"/>
    </source>
</evidence>